<accession>A0ABS2ST40</accession>
<dbReference type="Proteomes" id="UP001179280">
    <property type="component" value="Unassembled WGS sequence"/>
</dbReference>
<evidence type="ECO:0000313" key="2">
    <source>
        <dbReference type="Proteomes" id="UP001179280"/>
    </source>
</evidence>
<reference evidence="1" key="1">
    <citation type="submission" date="2021-01" db="EMBL/GenBank/DDBJ databases">
        <title>Genomic Encyclopedia of Type Strains, Phase IV (KMG-IV): sequencing the most valuable type-strain genomes for metagenomic binning, comparative biology and taxonomic classification.</title>
        <authorList>
            <person name="Goeker M."/>
        </authorList>
    </citation>
    <scope>NUCLEOTIDE SEQUENCE</scope>
    <source>
        <strain evidence="1">DSM 21943</strain>
    </source>
</reference>
<gene>
    <name evidence="1" type="ORF">JOC54_001412</name>
</gene>
<protein>
    <submittedName>
        <fullName evidence="1">Uncharacterized protein</fullName>
    </submittedName>
</protein>
<name>A0ABS2ST40_9BACI</name>
<dbReference type="RefSeq" id="WP_054793969.1">
    <property type="nucleotide sequence ID" value="NZ_JAFBCV010000003.1"/>
</dbReference>
<dbReference type="EMBL" id="JAFBCV010000003">
    <property type="protein sequence ID" value="MBM7838181.1"/>
    <property type="molecule type" value="Genomic_DNA"/>
</dbReference>
<comment type="caution">
    <text evidence="1">The sequence shown here is derived from an EMBL/GenBank/DDBJ whole genome shotgun (WGS) entry which is preliminary data.</text>
</comment>
<organism evidence="1 2">
    <name type="scientific">Shouchella xiaoxiensis</name>
    <dbReference type="NCBI Taxonomy" id="766895"/>
    <lineage>
        <taxon>Bacteria</taxon>
        <taxon>Bacillati</taxon>
        <taxon>Bacillota</taxon>
        <taxon>Bacilli</taxon>
        <taxon>Bacillales</taxon>
        <taxon>Bacillaceae</taxon>
        <taxon>Shouchella</taxon>
    </lineage>
</organism>
<keyword evidence="2" id="KW-1185">Reference proteome</keyword>
<proteinExistence type="predicted"/>
<evidence type="ECO:0000313" key="1">
    <source>
        <dbReference type="EMBL" id="MBM7838181.1"/>
    </source>
</evidence>
<sequence length="97" mass="10984">MRKHRWVVGLIASLIIVAMGFIIQVEHGPGEEERVIIDYTLNQYSAIACFDTAGFTNNIDETTYGEVDDHSVFLPESSCTAVELQSQRGPLWFAWFM</sequence>